<keyword evidence="10 13" id="KW-0472">Membrane</keyword>
<feature type="transmembrane region" description="Helical" evidence="13">
    <location>
        <begin position="26"/>
        <end position="50"/>
    </location>
</feature>
<evidence type="ECO:0000256" key="13">
    <source>
        <dbReference type="SAM" id="Phobius"/>
    </source>
</evidence>
<keyword evidence="3 12" id="KW-0444">Lipid biosynthesis</keyword>
<evidence type="ECO:0000259" key="14">
    <source>
        <dbReference type="Pfam" id="PF00487"/>
    </source>
</evidence>
<accession>A0ABR0AKE1</accession>
<feature type="transmembrane region" description="Helical" evidence="13">
    <location>
        <begin position="172"/>
        <end position="194"/>
    </location>
</feature>
<comment type="subcellular location">
    <subcellularLocation>
        <location evidence="1">Membrane</location>
        <topology evidence="1">Multi-pass membrane protein</topology>
    </subcellularLocation>
</comment>
<evidence type="ECO:0000313" key="15">
    <source>
        <dbReference type="EMBL" id="KAK4025590.1"/>
    </source>
</evidence>
<proteinExistence type="inferred from homology"/>
<keyword evidence="9" id="KW-0443">Lipid metabolism</keyword>
<organism evidence="15 16">
    <name type="scientific">Daphnia magna</name>
    <dbReference type="NCBI Taxonomy" id="35525"/>
    <lineage>
        <taxon>Eukaryota</taxon>
        <taxon>Metazoa</taxon>
        <taxon>Ecdysozoa</taxon>
        <taxon>Arthropoda</taxon>
        <taxon>Crustacea</taxon>
        <taxon>Branchiopoda</taxon>
        <taxon>Diplostraca</taxon>
        <taxon>Cladocera</taxon>
        <taxon>Anomopoda</taxon>
        <taxon>Daphniidae</taxon>
        <taxon>Daphnia</taxon>
    </lineage>
</organism>
<gene>
    <name evidence="15" type="ORF">OUZ56_014651</name>
</gene>
<evidence type="ECO:0000256" key="6">
    <source>
        <dbReference type="ARBA" id="ARBA00022989"/>
    </source>
</evidence>
<feature type="transmembrane region" description="Helical" evidence="13">
    <location>
        <begin position="56"/>
        <end position="77"/>
    </location>
</feature>
<dbReference type="InterPro" id="IPR005804">
    <property type="entry name" value="FA_desaturase_dom"/>
</dbReference>
<comment type="cofactor">
    <cofactor evidence="12">
        <name>Fe(2+)</name>
        <dbReference type="ChEBI" id="CHEBI:29033"/>
    </cofactor>
</comment>
<dbReference type="CDD" id="cd03505">
    <property type="entry name" value="Delta9-FADS-like"/>
    <property type="match status" value="1"/>
</dbReference>
<evidence type="ECO:0000256" key="7">
    <source>
        <dbReference type="ARBA" id="ARBA00023002"/>
    </source>
</evidence>
<dbReference type="Pfam" id="PF00487">
    <property type="entry name" value="FA_desaturase"/>
    <property type="match status" value="1"/>
</dbReference>
<evidence type="ECO:0000256" key="10">
    <source>
        <dbReference type="ARBA" id="ARBA00023136"/>
    </source>
</evidence>
<dbReference type="PRINTS" id="PR00075">
    <property type="entry name" value="FACDDSATRASE"/>
</dbReference>
<evidence type="ECO:0000256" key="5">
    <source>
        <dbReference type="ARBA" id="ARBA00022832"/>
    </source>
</evidence>
<dbReference type="PANTHER" id="PTHR11351">
    <property type="entry name" value="ACYL-COA DESATURASE"/>
    <property type="match status" value="1"/>
</dbReference>
<evidence type="ECO:0000313" key="16">
    <source>
        <dbReference type="Proteomes" id="UP001234178"/>
    </source>
</evidence>
<evidence type="ECO:0000256" key="4">
    <source>
        <dbReference type="ARBA" id="ARBA00022692"/>
    </source>
</evidence>
<keyword evidence="16" id="KW-1185">Reference proteome</keyword>
<comment type="similarity">
    <text evidence="2 12">Belongs to the fatty acid desaturase type 1 family.</text>
</comment>
<dbReference type="PANTHER" id="PTHR11351:SF31">
    <property type="entry name" value="DESATURASE 1, ISOFORM A-RELATED"/>
    <property type="match status" value="1"/>
</dbReference>
<keyword evidence="4 12" id="KW-0812">Transmembrane</keyword>
<keyword evidence="6 13" id="KW-1133">Transmembrane helix</keyword>
<dbReference type="EMBL" id="JAOYFB010000038">
    <property type="protein sequence ID" value="KAK4025590.1"/>
    <property type="molecule type" value="Genomic_DNA"/>
</dbReference>
<evidence type="ECO:0000256" key="11">
    <source>
        <dbReference type="ARBA" id="ARBA00023160"/>
    </source>
</evidence>
<sequence>MSVKSVTTIPDKTENTTSYSSLDSILWCNVLLIVAAHIAGVYGFYLGIAAAKWQTVVWTAFLIVFAGFGITAGAHRLWSHRSYRAKWPLRLLVAVGQTMALQHHIYHWVLNHRMHHKYSETDADPFNVQRGFFFSHVGWTLCEEHPEVTRRRKAIVMTDIQEDPIVVYQQKLYVPLAFVLGVVAPVMIPGYFWGECQRTSFFMSFALRFVITSNVTWMINSVSHTLPGSTSGSRPYDRAIGSTENRLVAVLAIGEGWHNYHHVFPWDYKAAEFGDYSANWTTALIDWFADIGWVTDRKTVPERVLCNRILRTGDGSHPVSSNHEIL</sequence>
<protein>
    <recommendedName>
        <fullName evidence="14">Fatty acid desaturase domain-containing protein</fullName>
    </recommendedName>
</protein>
<name>A0ABR0AKE1_9CRUS</name>
<keyword evidence="8" id="KW-0408">Iron</keyword>
<keyword evidence="7 12" id="KW-0560">Oxidoreductase</keyword>
<evidence type="ECO:0000256" key="9">
    <source>
        <dbReference type="ARBA" id="ARBA00023098"/>
    </source>
</evidence>
<evidence type="ECO:0000256" key="8">
    <source>
        <dbReference type="ARBA" id="ARBA00023004"/>
    </source>
</evidence>
<dbReference type="InterPro" id="IPR015876">
    <property type="entry name" value="Acyl-CoA_DS"/>
</dbReference>
<evidence type="ECO:0000256" key="3">
    <source>
        <dbReference type="ARBA" id="ARBA00022516"/>
    </source>
</evidence>
<evidence type="ECO:0000256" key="1">
    <source>
        <dbReference type="ARBA" id="ARBA00004141"/>
    </source>
</evidence>
<feature type="domain" description="Fatty acid desaturase" evidence="14">
    <location>
        <begin position="55"/>
        <end position="265"/>
    </location>
</feature>
<reference evidence="15 16" key="1">
    <citation type="journal article" date="2023" name="Nucleic Acids Res.">
        <title>The hologenome of Daphnia magna reveals possible DNA methylation and microbiome-mediated evolution of the host genome.</title>
        <authorList>
            <person name="Chaturvedi A."/>
            <person name="Li X."/>
            <person name="Dhandapani V."/>
            <person name="Marshall H."/>
            <person name="Kissane S."/>
            <person name="Cuenca-Cambronero M."/>
            <person name="Asole G."/>
            <person name="Calvet F."/>
            <person name="Ruiz-Romero M."/>
            <person name="Marangio P."/>
            <person name="Guigo R."/>
            <person name="Rago D."/>
            <person name="Mirbahai L."/>
            <person name="Eastwood N."/>
            <person name="Colbourne J.K."/>
            <person name="Zhou J."/>
            <person name="Mallon E."/>
            <person name="Orsini L."/>
        </authorList>
    </citation>
    <scope>NUCLEOTIDE SEQUENCE [LARGE SCALE GENOMIC DNA]</scope>
    <source>
        <strain evidence="15">LRV0_1</strain>
    </source>
</reference>
<evidence type="ECO:0000256" key="2">
    <source>
        <dbReference type="ARBA" id="ARBA00009295"/>
    </source>
</evidence>
<keyword evidence="11 12" id="KW-0275">Fatty acid biosynthesis</keyword>
<keyword evidence="5" id="KW-0276">Fatty acid metabolism</keyword>
<comment type="caution">
    <text evidence="15">The sequence shown here is derived from an EMBL/GenBank/DDBJ whole genome shotgun (WGS) entry which is preliminary data.</text>
</comment>
<evidence type="ECO:0000256" key="12">
    <source>
        <dbReference type="RuleBase" id="RU000581"/>
    </source>
</evidence>
<dbReference type="Proteomes" id="UP001234178">
    <property type="component" value="Unassembled WGS sequence"/>
</dbReference>
<comment type="domain">
    <text evidence="12">The histidine box domains are involved in binding the catalytic metal ions.</text>
</comment>